<dbReference type="PROSITE" id="PS51233">
    <property type="entry name" value="VWFD"/>
    <property type="match status" value="1"/>
</dbReference>
<feature type="domain" description="VWFD" evidence="2">
    <location>
        <begin position="240"/>
        <end position="452"/>
    </location>
</feature>
<evidence type="ECO:0000313" key="3">
    <source>
        <dbReference type="EMBL" id="KAK3278261.1"/>
    </source>
</evidence>
<feature type="region of interest" description="Disordered" evidence="1">
    <location>
        <begin position="537"/>
        <end position="566"/>
    </location>
</feature>
<name>A0AAE0GHN8_9CHLO</name>
<dbReference type="EMBL" id="LGRX02005539">
    <property type="protein sequence ID" value="KAK3278261.1"/>
    <property type="molecule type" value="Genomic_DNA"/>
</dbReference>
<evidence type="ECO:0000313" key="4">
    <source>
        <dbReference type="Proteomes" id="UP001190700"/>
    </source>
</evidence>
<proteinExistence type="predicted"/>
<organism evidence="3 4">
    <name type="scientific">Cymbomonas tetramitiformis</name>
    <dbReference type="NCBI Taxonomy" id="36881"/>
    <lineage>
        <taxon>Eukaryota</taxon>
        <taxon>Viridiplantae</taxon>
        <taxon>Chlorophyta</taxon>
        <taxon>Pyramimonadophyceae</taxon>
        <taxon>Pyramimonadales</taxon>
        <taxon>Pyramimonadaceae</taxon>
        <taxon>Cymbomonas</taxon>
    </lineage>
</organism>
<gene>
    <name evidence="3" type="ORF">CYMTET_13790</name>
</gene>
<accession>A0AAE0GHN8</accession>
<dbReference type="AlphaFoldDB" id="A0AAE0GHN8"/>
<dbReference type="Proteomes" id="UP001190700">
    <property type="component" value="Unassembled WGS sequence"/>
</dbReference>
<evidence type="ECO:0000256" key="1">
    <source>
        <dbReference type="SAM" id="MobiDB-lite"/>
    </source>
</evidence>
<reference evidence="3 4" key="1">
    <citation type="journal article" date="2015" name="Genome Biol. Evol.">
        <title>Comparative Genomics of a Bacterivorous Green Alga Reveals Evolutionary Causalities and Consequences of Phago-Mixotrophic Mode of Nutrition.</title>
        <authorList>
            <person name="Burns J.A."/>
            <person name="Paasch A."/>
            <person name="Narechania A."/>
            <person name="Kim E."/>
        </authorList>
    </citation>
    <scope>NUCLEOTIDE SEQUENCE [LARGE SCALE GENOMIC DNA]</scope>
    <source>
        <strain evidence="3 4">PLY_AMNH</strain>
    </source>
</reference>
<comment type="caution">
    <text evidence="3">The sequence shown here is derived from an EMBL/GenBank/DDBJ whole genome shotgun (WGS) entry which is preliminary data.</text>
</comment>
<dbReference type="Gene3D" id="2.30.30.40">
    <property type="entry name" value="SH3 Domains"/>
    <property type="match status" value="1"/>
</dbReference>
<keyword evidence="4" id="KW-1185">Reference proteome</keyword>
<protein>
    <recommendedName>
        <fullName evidence="2">VWFD domain-containing protein</fullName>
    </recommendedName>
</protein>
<sequence length="805" mass="84643">MRGEVGVWTVATGLVMQCFASSGASTLARFLSNQYSFSHGTSGTCISDGGGDMYDCGNQINVVSSAGTSSTQLPYRQSTTLGSSGNGDIEYTTYKASGMWLAVFHSASGSLAEYYTSGNNGADGGGSQASGYLGEYEGYHGWYKKVYNAYDPSINEIIITTDGTWTQSIGSSTNDGMHRLRSSGRGGVSEIFYLMWAGSGGHSYSTSTMRQVMQAFIQGCASSLTAAPSTRVPTMEPPPPYCRSTGDPHFRTFSGRRFDFHGLGDYTLLDLTGGAHPMQLHACQQDAAPRWTGAAANTMLAIRLDGPNATTILVRPRHPAPGVNITASPVALEDLSGGVSVTEAVVGSGRWATTRTLITLPSGLEVAVQSWGSSRGGATKLFLSVYVQLPRVGAAREGGAFQGEGLCGPVEYDGMWYDTSNDLQYDSSALFARSKVAHNASMFRAGGVNLCTGNSYFEPLTPLQVEERLNETGTSRVLVEAQCAGVCADKVEECVMDAALTGDVTGVVNESLAACGMGTEMDGERCLEAGTCSMAPTASPTTSAPTTVPPTTDSPTTAVPSSSPTTSFPSVVPVPCRVTGNNVQSGLQVVRGDGWSWGNQDGGSANLLYPENWYNPETAFESTYAVDASTAPEYSIIFGSAGVGTVTVTGAGAQYLGPRYVAAVAAPTVVDALVDKTYQCSDHYFVFSTSPDPGVWTWSAASNQVKFVWNCNKLQIYSTTRNVDNTDTCLSSFSQHQIRISISEASATLEHVGCHLALTSSHSLGAGPWYLFIGADDDASNGSPFISLQLDTGDVSAEHQVGAGE</sequence>
<evidence type="ECO:0000259" key="2">
    <source>
        <dbReference type="PROSITE" id="PS51233"/>
    </source>
</evidence>
<dbReference type="InterPro" id="IPR001846">
    <property type="entry name" value="VWF_type-D"/>
</dbReference>